<organism evidence="10 11">
    <name type="scientific">Cladosporium halotolerans</name>
    <dbReference type="NCBI Taxonomy" id="1052096"/>
    <lineage>
        <taxon>Eukaryota</taxon>
        <taxon>Fungi</taxon>
        <taxon>Dikarya</taxon>
        <taxon>Ascomycota</taxon>
        <taxon>Pezizomycotina</taxon>
        <taxon>Dothideomycetes</taxon>
        <taxon>Dothideomycetidae</taxon>
        <taxon>Cladosporiales</taxon>
        <taxon>Cladosporiaceae</taxon>
        <taxon>Cladosporium</taxon>
    </lineage>
</organism>
<name>A0AB34KS75_9PEZI</name>
<dbReference type="InterPro" id="IPR005532">
    <property type="entry name" value="SUMF_dom"/>
</dbReference>
<dbReference type="InterPro" id="IPR051128">
    <property type="entry name" value="EgtD_Methyltrsf_superfamily"/>
</dbReference>
<dbReference type="InterPro" id="IPR029063">
    <property type="entry name" value="SAM-dependent_MTases_sf"/>
</dbReference>
<dbReference type="GO" id="GO:0008168">
    <property type="term" value="F:methyltransferase activity"/>
    <property type="evidence" value="ECO:0007669"/>
    <property type="project" value="UniProtKB-KW"/>
</dbReference>
<dbReference type="PANTHER" id="PTHR43397:SF1">
    <property type="entry name" value="ERGOTHIONEINE BIOSYNTHESIS PROTEIN 1"/>
    <property type="match status" value="1"/>
</dbReference>
<dbReference type="InterPro" id="IPR017805">
    <property type="entry name" value="SAM_MeTrfase_EasF-type_put"/>
</dbReference>
<dbReference type="Pfam" id="PF12867">
    <property type="entry name" value="DinB_2"/>
    <property type="match status" value="1"/>
</dbReference>
<dbReference type="InterPro" id="IPR019257">
    <property type="entry name" value="MeTrfase_dom"/>
</dbReference>
<dbReference type="AlphaFoldDB" id="A0AB34KS75"/>
<evidence type="ECO:0000259" key="7">
    <source>
        <dbReference type="Pfam" id="PF03781"/>
    </source>
</evidence>
<comment type="caution">
    <text evidence="10">The sequence shown here is derived from an EMBL/GenBank/DDBJ whole genome shotgun (WGS) entry which is preliminary data.</text>
</comment>
<reference evidence="10 11" key="1">
    <citation type="journal article" date="2020" name="Microbiol. Resour. Announc.">
        <title>Draft Genome Sequence of a Cladosporium Species Isolated from the Mesophotic Ascidian Didemnum maculosum.</title>
        <authorList>
            <person name="Gioti A."/>
            <person name="Siaperas R."/>
            <person name="Nikolaivits E."/>
            <person name="Le Goff G."/>
            <person name="Ouazzani J."/>
            <person name="Kotoulas G."/>
            <person name="Topakas E."/>
        </authorList>
    </citation>
    <scope>NUCLEOTIDE SEQUENCE [LARGE SCALE GENOMIC DNA]</scope>
    <source>
        <strain evidence="10 11">TM138-S3</strain>
    </source>
</reference>
<feature type="domain" description="Histidine-specific methyltransferase SAM-dependent" evidence="8">
    <location>
        <begin position="32"/>
        <end position="339"/>
    </location>
</feature>
<evidence type="ECO:0000256" key="5">
    <source>
        <dbReference type="ARBA" id="ARBA00037882"/>
    </source>
</evidence>
<dbReference type="InterPro" id="IPR042095">
    <property type="entry name" value="SUMF_sf"/>
</dbReference>
<dbReference type="Gene3D" id="3.40.50.150">
    <property type="entry name" value="Vaccinia Virus protein VP39"/>
    <property type="match status" value="1"/>
</dbReference>
<evidence type="ECO:0000259" key="9">
    <source>
        <dbReference type="Pfam" id="PF12867"/>
    </source>
</evidence>
<dbReference type="NCBIfam" id="TIGR03439">
    <property type="entry name" value="methyl_EasF"/>
    <property type="match status" value="1"/>
</dbReference>
<keyword evidence="1" id="KW-0489">Methyltransferase</keyword>
<evidence type="ECO:0000259" key="8">
    <source>
        <dbReference type="Pfam" id="PF10017"/>
    </source>
</evidence>
<evidence type="ECO:0000313" key="11">
    <source>
        <dbReference type="Proteomes" id="UP000803884"/>
    </source>
</evidence>
<dbReference type="InterPro" id="IPR016187">
    <property type="entry name" value="CTDL_fold"/>
</dbReference>
<dbReference type="InterPro" id="IPR024775">
    <property type="entry name" value="DinB-like"/>
</dbReference>
<protein>
    <submittedName>
        <fullName evidence="10">Uncharacterized protein</fullName>
    </submittedName>
</protein>
<feature type="domain" description="Sulfatase-modifying factor enzyme-like" evidence="7">
    <location>
        <begin position="562"/>
        <end position="843"/>
    </location>
</feature>
<dbReference type="PANTHER" id="PTHR43397">
    <property type="entry name" value="ERGOTHIONEINE BIOSYNTHESIS PROTEIN 1"/>
    <property type="match status" value="1"/>
</dbReference>
<dbReference type="Pfam" id="PF10017">
    <property type="entry name" value="Methyltransf_33"/>
    <property type="match status" value="1"/>
</dbReference>
<evidence type="ECO:0000256" key="4">
    <source>
        <dbReference type="ARBA" id="ARBA00023004"/>
    </source>
</evidence>
<dbReference type="RefSeq" id="XP_069231053.1">
    <property type="nucleotide sequence ID" value="XM_069371969.1"/>
</dbReference>
<sequence length="845" mass="93998">MGSITNPRADSPQEGTPNIIDIRSDAASIELKQLILDGLRSGEHAGAEKILPTLLLYDNAGLKLFERITYLDEYYLTGDEIEVLRKHAAQIAERVPDNAMVVELGSGNLRKVKVLLDALDAARKNVSYFALDLMQSELERTLAAIPEGTFKHVKCFGLLGTYDDGLEWLKQEENAARPKVILSLGSSIGNFDRQDAAGFVKQFADILSPSDRLLIGVDACQEPEKVYKAYNDSEGVTNEFTLNGLKHANKLLGHEAFAPGVWEAIGHYDEEDGRHQAFVSPKQDVTVEGVKIRAGEKVRIEESYKYSPAQAAELWRASNVIEGASWTNDSGSYRLHMLNRPSAMFPRAPEQYAAHPVPSIEEWTNLWKAWDTVTRQMIPDEELNEKPIKLRNACIFYLGHIPTFLDMKIVEGTQLPPTDPAYYTQIFERGIDPDVDNPEQVHAHSEVPDEWPPLAEMLDYQAHVRQRVKDLYQSGRAYDEPWTGRVMWLGFEHEVMHLETLLYMLLQSDKTLPPAGTVRPDFEQLAVQAGQAAVENEWFDVPAQRITIGIDDPDTADGPLRHFGWDVEKPVREVDVKALKAKGRPITNGEYAQYLVGTGKDALPASWGSGEQANGSSNGAPTNAKNLEAFLHGKTVRTVYGSIPLKFALDWPMSASYDELAGCAAYMGGRIPTMEEARSIYYYADSMQAKEASQKLEKTIPAVNGHLVNDGVEESPPSKPSPNGSSSAAAVPNPNTLFVNLEKTNVGFNHWHPVPVTQDGDKLAGQGGMGGLWEWTSSALKKHEGFEPMKLYPAYSEDFYDDKHNVVLGGSWATHPRVAGRKTFVNWYQRNYPYAWAGARLVKDL</sequence>
<dbReference type="GO" id="GO:0032259">
    <property type="term" value="P:methylation"/>
    <property type="evidence" value="ECO:0007669"/>
    <property type="project" value="UniProtKB-KW"/>
</dbReference>
<accession>A0AB34KS75</accession>
<feature type="region of interest" description="Disordered" evidence="6">
    <location>
        <begin position="707"/>
        <end position="732"/>
    </location>
</feature>
<dbReference type="Pfam" id="PF03781">
    <property type="entry name" value="FGE-sulfatase"/>
    <property type="match status" value="1"/>
</dbReference>
<keyword evidence="11" id="KW-1185">Reference proteome</keyword>
<evidence type="ECO:0000256" key="3">
    <source>
        <dbReference type="ARBA" id="ARBA00023002"/>
    </source>
</evidence>
<keyword evidence="2" id="KW-0808">Transferase</keyword>
<keyword evidence="3" id="KW-0560">Oxidoreductase</keyword>
<feature type="compositionally biased region" description="Low complexity" evidence="6">
    <location>
        <begin position="721"/>
        <end position="732"/>
    </location>
</feature>
<evidence type="ECO:0000313" key="10">
    <source>
        <dbReference type="EMBL" id="KAL1587948.1"/>
    </source>
</evidence>
<gene>
    <name evidence="10" type="ORF">WHR41_03363</name>
</gene>
<dbReference type="SUPFAM" id="SSF56436">
    <property type="entry name" value="C-type lectin-like"/>
    <property type="match status" value="1"/>
</dbReference>
<dbReference type="GeneID" id="96004807"/>
<evidence type="ECO:0000256" key="1">
    <source>
        <dbReference type="ARBA" id="ARBA00022603"/>
    </source>
</evidence>
<dbReference type="Proteomes" id="UP000803884">
    <property type="component" value="Unassembled WGS sequence"/>
</dbReference>
<dbReference type="Gene3D" id="3.90.1580.10">
    <property type="entry name" value="paralog of FGE (formylglycine-generating enzyme)"/>
    <property type="match status" value="1"/>
</dbReference>
<keyword evidence="4" id="KW-0408">Iron</keyword>
<evidence type="ECO:0000256" key="6">
    <source>
        <dbReference type="SAM" id="MobiDB-lite"/>
    </source>
</evidence>
<feature type="domain" description="DinB-like" evidence="9">
    <location>
        <begin position="363"/>
        <end position="500"/>
    </location>
</feature>
<comment type="pathway">
    <text evidence="5">Amino-acid biosynthesis; ergothioneine biosynthesis.</text>
</comment>
<evidence type="ECO:0000256" key="2">
    <source>
        <dbReference type="ARBA" id="ARBA00022679"/>
    </source>
</evidence>
<proteinExistence type="predicted"/>
<dbReference type="EMBL" id="JAAQHG020000008">
    <property type="protein sequence ID" value="KAL1587948.1"/>
    <property type="molecule type" value="Genomic_DNA"/>
</dbReference>